<keyword evidence="3" id="KW-1185">Reference proteome</keyword>
<dbReference type="EMBL" id="CP092488">
    <property type="protein sequence ID" value="UWI82304.1"/>
    <property type="molecule type" value="Genomic_DNA"/>
</dbReference>
<proteinExistence type="predicted"/>
<evidence type="ECO:0000313" key="2">
    <source>
        <dbReference type="EMBL" id="UWI82304.1"/>
    </source>
</evidence>
<feature type="compositionally biased region" description="Basic and acidic residues" evidence="1">
    <location>
        <begin position="23"/>
        <end position="43"/>
    </location>
</feature>
<evidence type="ECO:0000256" key="1">
    <source>
        <dbReference type="SAM" id="MobiDB-lite"/>
    </source>
</evidence>
<reference evidence="2" key="1">
    <citation type="submission" date="2022-08" db="EMBL/GenBank/DDBJ databases">
        <title>Whole genome sequencing of non-tuberculosis mycobacteria type-strains.</title>
        <authorList>
            <person name="Igarashi Y."/>
            <person name="Osugi A."/>
            <person name="Mitarai S."/>
        </authorList>
    </citation>
    <scope>NUCLEOTIDE SEQUENCE</scope>
    <source>
        <strain evidence="2">DSM 45127</strain>
    </source>
</reference>
<dbReference type="RefSeq" id="WP_260060443.1">
    <property type="nucleotide sequence ID" value="NZ_CP092488.2"/>
</dbReference>
<protein>
    <submittedName>
        <fullName evidence="2">Uncharacterized protein</fullName>
    </submittedName>
</protein>
<accession>A0ABY5U6W2</accession>
<dbReference type="Proteomes" id="UP001055336">
    <property type="component" value="Chromosome"/>
</dbReference>
<name>A0ABY5U6W2_9MYCO</name>
<sequence>MHSRDCEQHRAAVIGRAIPANTAERRQEYERGYADGMAERRAG</sequence>
<gene>
    <name evidence="2" type="ORF">MKK62_26425</name>
</gene>
<organism evidence="2 3">
    <name type="scientific">Mycobacterium paraterrae</name>
    <dbReference type="NCBI Taxonomy" id="577492"/>
    <lineage>
        <taxon>Bacteria</taxon>
        <taxon>Bacillati</taxon>
        <taxon>Actinomycetota</taxon>
        <taxon>Actinomycetes</taxon>
        <taxon>Mycobacteriales</taxon>
        <taxon>Mycobacteriaceae</taxon>
        <taxon>Mycobacterium</taxon>
    </lineage>
</organism>
<feature type="region of interest" description="Disordered" evidence="1">
    <location>
        <begin position="20"/>
        <end position="43"/>
    </location>
</feature>
<evidence type="ECO:0000313" key="3">
    <source>
        <dbReference type="Proteomes" id="UP001055336"/>
    </source>
</evidence>